<name>A0AAD5X866_9FUNG</name>
<accession>A0AAD5X866</accession>
<evidence type="ECO:0000313" key="9">
    <source>
        <dbReference type="Proteomes" id="UP001211907"/>
    </source>
</evidence>
<comment type="subcellular location">
    <subcellularLocation>
        <location evidence="1">Membrane</location>
        <topology evidence="1">Multi-pass membrane protein</topology>
    </subcellularLocation>
</comment>
<feature type="transmembrane region" description="Helical" evidence="6">
    <location>
        <begin position="84"/>
        <end position="103"/>
    </location>
</feature>
<dbReference type="Proteomes" id="UP001211907">
    <property type="component" value="Unassembled WGS sequence"/>
</dbReference>
<evidence type="ECO:0000256" key="1">
    <source>
        <dbReference type="ARBA" id="ARBA00004141"/>
    </source>
</evidence>
<keyword evidence="2 6" id="KW-0812">Transmembrane</keyword>
<dbReference type="InterPro" id="IPR011701">
    <property type="entry name" value="MFS"/>
</dbReference>
<protein>
    <recommendedName>
        <fullName evidence="7">Major facilitator superfamily (MFS) profile domain-containing protein</fullName>
    </recommendedName>
</protein>
<evidence type="ECO:0000256" key="5">
    <source>
        <dbReference type="SAM" id="MobiDB-lite"/>
    </source>
</evidence>
<feature type="transmembrane region" description="Helical" evidence="6">
    <location>
        <begin position="213"/>
        <end position="231"/>
    </location>
</feature>
<feature type="compositionally biased region" description="Polar residues" evidence="5">
    <location>
        <begin position="60"/>
        <end position="74"/>
    </location>
</feature>
<feature type="transmembrane region" description="Helical" evidence="6">
    <location>
        <begin position="177"/>
        <end position="201"/>
    </location>
</feature>
<dbReference type="GO" id="GO:0005886">
    <property type="term" value="C:plasma membrane"/>
    <property type="evidence" value="ECO:0007669"/>
    <property type="project" value="TreeGrafter"/>
</dbReference>
<feature type="region of interest" description="Disordered" evidence="5">
    <location>
        <begin position="48"/>
        <end position="77"/>
    </location>
</feature>
<evidence type="ECO:0000259" key="7">
    <source>
        <dbReference type="PROSITE" id="PS50850"/>
    </source>
</evidence>
<feature type="transmembrane region" description="Helical" evidence="6">
    <location>
        <begin position="237"/>
        <end position="258"/>
    </location>
</feature>
<feature type="transmembrane region" description="Helical" evidence="6">
    <location>
        <begin position="391"/>
        <end position="410"/>
    </location>
</feature>
<feature type="transmembrane region" description="Helical" evidence="6">
    <location>
        <begin position="154"/>
        <end position="171"/>
    </location>
</feature>
<feature type="domain" description="Major facilitator superfamily (MFS) profile" evidence="7">
    <location>
        <begin position="84"/>
        <end position="512"/>
    </location>
</feature>
<dbReference type="CDD" id="cd17323">
    <property type="entry name" value="MFS_Tpo1_MDR_like"/>
    <property type="match status" value="1"/>
</dbReference>
<dbReference type="GO" id="GO:0022857">
    <property type="term" value="F:transmembrane transporter activity"/>
    <property type="evidence" value="ECO:0007669"/>
    <property type="project" value="InterPro"/>
</dbReference>
<keyword evidence="3 6" id="KW-1133">Transmembrane helix</keyword>
<gene>
    <name evidence="8" type="ORF">HK100_007598</name>
</gene>
<dbReference type="InterPro" id="IPR036259">
    <property type="entry name" value="MFS_trans_sf"/>
</dbReference>
<evidence type="ECO:0000256" key="6">
    <source>
        <dbReference type="SAM" id="Phobius"/>
    </source>
</evidence>
<dbReference type="FunFam" id="1.20.1250.20:FF:000011">
    <property type="entry name" value="MFS multidrug transporter, putative"/>
    <property type="match status" value="1"/>
</dbReference>
<feature type="transmembrane region" description="Helical" evidence="6">
    <location>
        <begin position="448"/>
        <end position="472"/>
    </location>
</feature>
<comment type="caution">
    <text evidence="8">The sequence shown here is derived from an EMBL/GenBank/DDBJ whole genome shotgun (WGS) entry which is preliminary data.</text>
</comment>
<dbReference type="PANTHER" id="PTHR23502:SF60">
    <property type="entry name" value="MAJOR FACILITATOR SUPERFAMILY (MFS) PROFILE DOMAIN-CONTAINING PROTEIN-RELATED"/>
    <property type="match status" value="1"/>
</dbReference>
<keyword evidence="4 6" id="KW-0472">Membrane</keyword>
<dbReference type="EMBL" id="JADGJH010003595">
    <property type="protein sequence ID" value="KAJ3089947.1"/>
    <property type="molecule type" value="Genomic_DNA"/>
</dbReference>
<evidence type="ECO:0000256" key="3">
    <source>
        <dbReference type="ARBA" id="ARBA00022989"/>
    </source>
</evidence>
<feature type="transmembrane region" description="Helical" evidence="6">
    <location>
        <begin position="484"/>
        <end position="506"/>
    </location>
</feature>
<evidence type="ECO:0000313" key="8">
    <source>
        <dbReference type="EMBL" id="KAJ3089947.1"/>
    </source>
</evidence>
<sequence>MTSTRNNELTDFELGIELRENSQSPNGSRQNLTKTEAMKESIHIQDTIDENNIAPPQVDSIESSVGNPTSTNPQEWPKSKKWRAVSVAAAYTFLSPISSSMVAPALPIMASDLKMTETIEVEMAMSIFVLAFAFGPLILAPLSEVYGRFKIMQFSVWVFILFNLACGFAKTTAQILIFRFLAGLGGSAPIAVAGSIISDLFNQAEMGKAMASYGLGVILAPAIGPIIGGILTQNTTWHWAFYVVSIVTAVVAIIGTFAMPETYRPYLEAQARKSAALKYTSVIEHPLKSKASNTIKVAVVRPFILLGTQPITQVIGLYMAFIYGLLYIVLTTYSALFVFHYGESTQTSTFHYLALGLGSLIGTLLAGVSIDFSSRYLQKRYNTPHKAEYRLVVAIPASITLPVGLFVYGWAADKNWHWVVVDLGIVIFSCSVNIIFQALTVYTVDVYTLYSASALAAVGFLRSVFGFGFPLFATNMYDELGYGWANSTLAFIGLGIGIPASILLYVSGEKIRNKSKFATG</sequence>
<evidence type="ECO:0000256" key="4">
    <source>
        <dbReference type="ARBA" id="ARBA00023136"/>
    </source>
</evidence>
<organism evidence="8 9">
    <name type="scientific">Physocladia obscura</name>
    <dbReference type="NCBI Taxonomy" id="109957"/>
    <lineage>
        <taxon>Eukaryota</taxon>
        <taxon>Fungi</taxon>
        <taxon>Fungi incertae sedis</taxon>
        <taxon>Chytridiomycota</taxon>
        <taxon>Chytridiomycota incertae sedis</taxon>
        <taxon>Chytridiomycetes</taxon>
        <taxon>Chytridiales</taxon>
        <taxon>Chytriomycetaceae</taxon>
        <taxon>Physocladia</taxon>
    </lineage>
</organism>
<evidence type="ECO:0000256" key="2">
    <source>
        <dbReference type="ARBA" id="ARBA00022692"/>
    </source>
</evidence>
<dbReference type="InterPro" id="IPR020846">
    <property type="entry name" value="MFS_dom"/>
</dbReference>
<feature type="transmembrane region" description="Helical" evidence="6">
    <location>
        <begin position="350"/>
        <end position="370"/>
    </location>
</feature>
<dbReference type="SUPFAM" id="SSF103473">
    <property type="entry name" value="MFS general substrate transporter"/>
    <property type="match status" value="1"/>
</dbReference>
<keyword evidence="9" id="KW-1185">Reference proteome</keyword>
<feature type="transmembrane region" description="Helical" evidence="6">
    <location>
        <begin position="123"/>
        <end position="142"/>
    </location>
</feature>
<feature type="transmembrane region" description="Helical" evidence="6">
    <location>
        <begin position="315"/>
        <end position="338"/>
    </location>
</feature>
<dbReference type="PANTHER" id="PTHR23502">
    <property type="entry name" value="MAJOR FACILITATOR SUPERFAMILY"/>
    <property type="match status" value="1"/>
</dbReference>
<dbReference type="Gene3D" id="1.20.1250.20">
    <property type="entry name" value="MFS general substrate transporter like domains"/>
    <property type="match status" value="1"/>
</dbReference>
<dbReference type="AlphaFoldDB" id="A0AAD5X866"/>
<dbReference type="Pfam" id="PF07690">
    <property type="entry name" value="MFS_1"/>
    <property type="match status" value="1"/>
</dbReference>
<feature type="transmembrane region" description="Helical" evidence="6">
    <location>
        <begin position="416"/>
        <end position="436"/>
    </location>
</feature>
<dbReference type="PROSITE" id="PS50850">
    <property type="entry name" value="MFS"/>
    <property type="match status" value="1"/>
</dbReference>
<proteinExistence type="predicted"/>
<reference evidence="8" key="1">
    <citation type="submission" date="2020-05" db="EMBL/GenBank/DDBJ databases">
        <title>Phylogenomic resolution of chytrid fungi.</title>
        <authorList>
            <person name="Stajich J.E."/>
            <person name="Amses K."/>
            <person name="Simmons R."/>
            <person name="Seto K."/>
            <person name="Myers J."/>
            <person name="Bonds A."/>
            <person name="Quandt C.A."/>
            <person name="Barry K."/>
            <person name="Liu P."/>
            <person name="Grigoriev I."/>
            <person name="Longcore J.E."/>
            <person name="James T.Y."/>
        </authorList>
    </citation>
    <scope>NUCLEOTIDE SEQUENCE</scope>
    <source>
        <strain evidence="8">JEL0513</strain>
    </source>
</reference>